<proteinExistence type="inferred from homology"/>
<protein>
    <submittedName>
        <fullName evidence="10">MFS general substrate transporter</fullName>
    </submittedName>
</protein>
<keyword evidence="5 8" id="KW-1133">Transmembrane helix</keyword>
<comment type="similarity">
    <text evidence="2">Belongs to the major facilitator superfamily. Vesicular transporter family.</text>
</comment>
<dbReference type="InterPro" id="IPR001958">
    <property type="entry name" value="Tet-R_TetA/multi-R_MdtG-like"/>
</dbReference>
<sequence>MAGGKELEDTHRKQPWGLRWRSSVGFVTFVVMFGILTDQLAYSLIIPVIPYQLGALGYNGIAAKLSWLLVAFSGTLVLTTPLIAHYSEVYRNRKIPLIAGLVSLTVSQIMFMEAPAYWLMVLARVLQGLSATVIWTVGLALLCDTVPERSLGRQFGITSVGLTIGNLVGPPVGGALYQRWGFRAPFIFGIIFAGIDLVARLLLVERHEAIRWGVDPMDISAGDKNMSPEAASEVTASERTEKPPMTASHSAPHQRNGDSPVGGSEAQIEVGIEAELREGDQTEKESKPRVTLLPHIVLLKLMKSPRATVCIVVSLVWGLVWIAQETTVVLHMNRVWGLDPDQAGIAFIAAVVPTIFSTAISGWLGDKYGSAPVGCAAIFLSLPWYGLITIEGSLAMFLTFLALEAFFASCLIPMVMLELSSVGRTVESVGYAHVYGALSLAYGIGTTVGPIIAGQMYDHIERGWFAIGFTAMGLMSVLFVLALFMLGERPLGVRLLRNKERTPVEQSSGQ</sequence>
<dbReference type="InterPro" id="IPR036259">
    <property type="entry name" value="MFS_trans_sf"/>
</dbReference>
<dbReference type="SUPFAM" id="SSF103473">
    <property type="entry name" value="MFS general substrate transporter"/>
    <property type="match status" value="1"/>
</dbReference>
<reference evidence="10" key="2">
    <citation type="submission" date="2020-11" db="EMBL/GenBank/DDBJ databases">
        <authorList>
            <consortium name="DOE Joint Genome Institute"/>
            <person name="Kuo A."/>
            <person name="Miyauchi S."/>
            <person name="Kiss E."/>
            <person name="Drula E."/>
            <person name="Kohler A."/>
            <person name="Sanchez-Garcia M."/>
            <person name="Andreopoulos B."/>
            <person name="Barry K.W."/>
            <person name="Bonito G."/>
            <person name="Buee M."/>
            <person name="Carver A."/>
            <person name="Chen C."/>
            <person name="Cichocki N."/>
            <person name="Clum A."/>
            <person name="Culley D."/>
            <person name="Crous P.W."/>
            <person name="Fauchery L."/>
            <person name="Girlanda M."/>
            <person name="Hayes R."/>
            <person name="Keri Z."/>
            <person name="Labutti K."/>
            <person name="Lipzen A."/>
            <person name="Lombard V."/>
            <person name="Magnuson J."/>
            <person name="Maillard F."/>
            <person name="Morin E."/>
            <person name="Murat C."/>
            <person name="Nolan M."/>
            <person name="Ohm R."/>
            <person name="Pangilinan J."/>
            <person name="Pereira M."/>
            <person name="Perotto S."/>
            <person name="Peter M."/>
            <person name="Riley R."/>
            <person name="Sitrit Y."/>
            <person name="Stielow B."/>
            <person name="Szollosi G."/>
            <person name="Zifcakova L."/>
            <person name="Stursova M."/>
            <person name="Spatafora J.W."/>
            <person name="Tedersoo L."/>
            <person name="Vaario L.-M."/>
            <person name="Yamada A."/>
            <person name="Yan M."/>
            <person name="Wang P."/>
            <person name="Xu J."/>
            <person name="Bruns T."/>
            <person name="Baldrian P."/>
            <person name="Vilgalys R."/>
            <person name="Henrissat B."/>
            <person name="Grigoriev I.V."/>
            <person name="Hibbett D."/>
            <person name="Nagy L.G."/>
            <person name="Martin F.M."/>
        </authorList>
    </citation>
    <scope>NUCLEOTIDE SEQUENCE</scope>
    <source>
        <strain evidence="10">UH-Tt-Lm1</strain>
    </source>
</reference>
<dbReference type="PANTHER" id="PTHR23506">
    <property type="entry name" value="GH10249P"/>
    <property type="match status" value="1"/>
</dbReference>
<feature type="transmembrane region" description="Helical" evidence="8">
    <location>
        <begin position="464"/>
        <end position="487"/>
    </location>
</feature>
<gene>
    <name evidence="10" type="ORF">BJ322DRAFT_1102576</name>
</gene>
<keyword evidence="11" id="KW-1185">Reference proteome</keyword>
<dbReference type="EMBL" id="WIUZ02000001">
    <property type="protein sequence ID" value="KAF9792046.1"/>
    <property type="molecule type" value="Genomic_DNA"/>
</dbReference>
<feature type="transmembrane region" description="Helical" evidence="8">
    <location>
        <begin position="394"/>
        <end position="417"/>
    </location>
</feature>
<feature type="transmembrane region" description="Helical" evidence="8">
    <location>
        <begin position="95"/>
        <end position="111"/>
    </location>
</feature>
<feature type="transmembrane region" description="Helical" evidence="8">
    <location>
        <begin position="65"/>
        <end position="83"/>
    </location>
</feature>
<dbReference type="Pfam" id="PF07690">
    <property type="entry name" value="MFS_1"/>
    <property type="match status" value="2"/>
</dbReference>
<dbReference type="Proteomes" id="UP000736335">
    <property type="component" value="Unassembled WGS sequence"/>
</dbReference>
<keyword evidence="6 8" id="KW-0472">Membrane</keyword>
<feature type="domain" description="Major facilitator superfamily (MFS) profile" evidence="9">
    <location>
        <begin position="27"/>
        <end position="491"/>
    </location>
</feature>
<feature type="transmembrane region" description="Helical" evidence="8">
    <location>
        <begin position="429"/>
        <end position="452"/>
    </location>
</feature>
<feature type="transmembrane region" description="Helical" evidence="8">
    <location>
        <begin position="20"/>
        <end position="45"/>
    </location>
</feature>
<dbReference type="PANTHER" id="PTHR23506:SF23">
    <property type="entry name" value="GH10249P"/>
    <property type="match status" value="1"/>
</dbReference>
<keyword evidence="4 8" id="KW-0812">Transmembrane</keyword>
<dbReference type="PROSITE" id="PS50850">
    <property type="entry name" value="MFS"/>
    <property type="match status" value="1"/>
</dbReference>
<comment type="caution">
    <text evidence="10">The sequence shown here is derived from an EMBL/GenBank/DDBJ whole genome shotgun (WGS) entry which is preliminary data.</text>
</comment>
<evidence type="ECO:0000256" key="3">
    <source>
        <dbReference type="ARBA" id="ARBA00022448"/>
    </source>
</evidence>
<evidence type="ECO:0000256" key="7">
    <source>
        <dbReference type="SAM" id="MobiDB-lite"/>
    </source>
</evidence>
<dbReference type="InterPro" id="IPR020846">
    <property type="entry name" value="MFS_dom"/>
</dbReference>
<dbReference type="InterPro" id="IPR011701">
    <property type="entry name" value="MFS"/>
</dbReference>
<dbReference type="CDD" id="cd17325">
    <property type="entry name" value="MFS_MdtG_SLC18_like"/>
    <property type="match status" value="1"/>
</dbReference>
<evidence type="ECO:0000313" key="10">
    <source>
        <dbReference type="EMBL" id="KAF9792046.1"/>
    </source>
</evidence>
<dbReference type="GO" id="GO:0016020">
    <property type="term" value="C:membrane"/>
    <property type="evidence" value="ECO:0007669"/>
    <property type="project" value="UniProtKB-SubCell"/>
</dbReference>
<feature type="region of interest" description="Disordered" evidence="7">
    <location>
        <begin position="223"/>
        <end position="264"/>
    </location>
</feature>
<feature type="transmembrane region" description="Helical" evidence="8">
    <location>
        <begin position="182"/>
        <end position="203"/>
    </location>
</feature>
<evidence type="ECO:0000313" key="11">
    <source>
        <dbReference type="Proteomes" id="UP000736335"/>
    </source>
</evidence>
<feature type="transmembrane region" description="Helical" evidence="8">
    <location>
        <begin position="344"/>
        <end position="364"/>
    </location>
</feature>
<evidence type="ECO:0000256" key="5">
    <source>
        <dbReference type="ARBA" id="ARBA00022989"/>
    </source>
</evidence>
<reference evidence="10" key="1">
    <citation type="journal article" date="2020" name="Nat. Commun.">
        <title>Large-scale genome sequencing of mycorrhizal fungi provides insights into the early evolution of symbiotic traits.</title>
        <authorList>
            <person name="Miyauchi S."/>
            <person name="Kiss E."/>
            <person name="Kuo A."/>
            <person name="Drula E."/>
            <person name="Kohler A."/>
            <person name="Sanchez-Garcia M."/>
            <person name="Morin E."/>
            <person name="Andreopoulos B."/>
            <person name="Barry K.W."/>
            <person name="Bonito G."/>
            <person name="Buee M."/>
            <person name="Carver A."/>
            <person name="Chen C."/>
            <person name="Cichocki N."/>
            <person name="Clum A."/>
            <person name="Culley D."/>
            <person name="Crous P.W."/>
            <person name="Fauchery L."/>
            <person name="Girlanda M."/>
            <person name="Hayes R.D."/>
            <person name="Keri Z."/>
            <person name="LaButti K."/>
            <person name="Lipzen A."/>
            <person name="Lombard V."/>
            <person name="Magnuson J."/>
            <person name="Maillard F."/>
            <person name="Murat C."/>
            <person name="Nolan M."/>
            <person name="Ohm R.A."/>
            <person name="Pangilinan J."/>
            <person name="Pereira M.F."/>
            <person name="Perotto S."/>
            <person name="Peter M."/>
            <person name="Pfister S."/>
            <person name="Riley R."/>
            <person name="Sitrit Y."/>
            <person name="Stielow J.B."/>
            <person name="Szollosi G."/>
            <person name="Zifcakova L."/>
            <person name="Stursova M."/>
            <person name="Spatafora J.W."/>
            <person name="Tedersoo L."/>
            <person name="Vaario L.M."/>
            <person name="Yamada A."/>
            <person name="Yan M."/>
            <person name="Wang P."/>
            <person name="Xu J."/>
            <person name="Bruns T."/>
            <person name="Baldrian P."/>
            <person name="Vilgalys R."/>
            <person name="Dunand C."/>
            <person name="Henrissat B."/>
            <person name="Grigoriev I.V."/>
            <person name="Hibbett D."/>
            <person name="Nagy L.G."/>
            <person name="Martin F.M."/>
        </authorList>
    </citation>
    <scope>NUCLEOTIDE SEQUENCE</scope>
    <source>
        <strain evidence="10">UH-Tt-Lm1</strain>
    </source>
</reference>
<accession>A0A9P6LC29</accession>
<dbReference type="Gene3D" id="1.20.1250.20">
    <property type="entry name" value="MFS general substrate transporter like domains"/>
    <property type="match status" value="2"/>
</dbReference>
<dbReference type="AlphaFoldDB" id="A0A9P6LC29"/>
<evidence type="ECO:0000256" key="1">
    <source>
        <dbReference type="ARBA" id="ARBA00004141"/>
    </source>
</evidence>
<feature type="transmembrane region" description="Helical" evidence="8">
    <location>
        <begin position="117"/>
        <end position="143"/>
    </location>
</feature>
<dbReference type="GO" id="GO:0022857">
    <property type="term" value="F:transmembrane transporter activity"/>
    <property type="evidence" value="ECO:0007669"/>
    <property type="project" value="InterPro"/>
</dbReference>
<feature type="transmembrane region" description="Helical" evidence="8">
    <location>
        <begin position="307"/>
        <end position="324"/>
    </location>
</feature>
<evidence type="ECO:0000259" key="9">
    <source>
        <dbReference type="PROSITE" id="PS50850"/>
    </source>
</evidence>
<dbReference type="PRINTS" id="PR01035">
    <property type="entry name" value="TCRTETA"/>
</dbReference>
<keyword evidence="3" id="KW-0813">Transport</keyword>
<organism evidence="10 11">
    <name type="scientific">Thelephora terrestris</name>
    <dbReference type="NCBI Taxonomy" id="56493"/>
    <lineage>
        <taxon>Eukaryota</taxon>
        <taxon>Fungi</taxon>
        <taxon>Dikarya</taxon>
        <taxon>Basidiomycota</taxon>
        <taxon>Agaricomycotina</taxon>
        <taxon>Agaricomycetes</taxon>
        <taxon>Thelephorales</taxon>
        <taxon>Thelephoraceae</taxon>
        <taxon>Thelephora</taxon>
    </lineage>
</organism>
<feature type="transmembrane region" description="Helical" evidence="8">
    <location>
        <begin position="155"/>
        <end position="176"/>
    </location>
</feature>
<name>A0A9P6LC29_9AGAM</name>
<evidence type="ECO:0000256" key="2">
    <source>
        <dbReference type="ARBA" id="ARBA00006829"/>
    </source>
</evidence>
<feature type="transmembrane region" description="Helical" evidence="8">
    <location>
        <begin position="371"/>
        <end position="388"/>
    </location>
</feature>
<evidence type="ECO:0000256" key="4">
    <source>
        <dbReference type="ARBA" id="ARBA00022692"/>
    </source>
</evidence>
<dbReference type="OrthoDB" id="440553at2759"/>
<comment type="subcellular location">
    <subcellularLocation>
        <location evidence="1">Membrane</location>
        <topology evidence="1">Multi-pass membrane protein</topology>
    </subcellularLocation>
</comment>
<evidence type="ECO:0000256" key="6">
    <source>
        <dbReference type="ARBA" id="ARBA00023136"/>
    </source>
</evidence>
<evidence type="ECO:0000256" key="8">
    <source>
        <dbReference type="SAM" id="Phobius"/>
    </source>
</evidence>
<dbReference type="InterPro" id="IPR050930">
    <property type="entry name" value="MFS_Vesicular_Transporter"/>
</dbReference>